<keyword evidence="2" id="KW-1185">Reference proteome</keyword>
<sequence length="75" mass="8423">MTDLTVLKQRLSEAEEALHQLLTGQKEASVNVGGFGSITYSAANQSELVRYIAQLKLDIRRQERGIGRRALFVEF</sequence>
<dbReference type="RefSeq" id="WP_153714112.1">
    <property type="nucleotide sequence ID" value="NZ_CP045871.1"/>
</dbReference>
<dbReference type="InterPro" id="IPR036626">
    <property type="entry name" value="GpW_sf"/>
</dbReference>
<dbReference type="EMBL" id="CP045871">
    <property type="protein sequence ID" value="QGG80608.1"/>
    <property type="molecule type" value="Genomic_DNA"/>
</dbReference>
<dbReference type="GO" id="GO:0019058">
    <property type="term" value="P:viral life cycle"/>
    <property type="evidence" value="ECO:0007669"/>
    <property type="project" value="InterPro"/>
</dbReference>
<gene>
    <name evidence="1" type="ORF">GH975_08510</name>
</gene>
<dbReference type="Proteomes" id="UP000388235">
    <property type="component" value="Chromosome"/>
</dbReference>
<evidence type="ECO:0008006" key="3">
    <source>
        <dbReference type="Google" id="ProtNLM"/>
    </source>
</evidence>
<accession>A0A5Q2Q8V0</accession>
<dbReference type="SUPFAM" id="SSF64210">
    <property type="entry name" value="Head-to-tail joining protein W, gpW"/>
    <property type="match status" value="1"/>
</dbReference>
<evidence type="ECO:0000313" key="2">
    <source>
        <dbReference type="Proteomes" id="UP000388235"/>
    </source>
</evidence>
<proteinExistence type="predicted"/>
<dbReference type="Gene3D" id="3.30.1580.10">
    <property type="entry name" value="Head-to-tail joining protein W"/>
    <property type="match status" value="1"/>
</dbReference>
<evidence type="ECO:0000313" key="1">
    <source>
        <dbReference type="EMBL" id="QGG80608.1"/>
    </source>
</evidence>
<reference evidence="1 2" key="1">
    <citation type="submission" date="2019-11" db="EMBL/GenBank/DDBJ databases">
        <authorList>
            <person name="Khan S.A."/>
            <person name="Jeon C.O."/>
            <person name="Chun B.H."/>
        </authorList>
    </citation>
    <scope>NUCLEOTIDE SEQUENCE [LARGE SCALE GENOMIC DNA]</scope>
    <source>
        <strain evidence="1 2">IMCC 1097</strain>
    </source>
</reference>
<dbReference type="Pfam" id="PF02831">
    <property type="entry name" value="gpW"/>
    <property type="match status" value="1"/>
</dbReference>
<dbReference type="OrthoDB" id="7916639at2"/>
<dbReference type="KEGG" id="llp:GH975_08510"/>
<name>A0A5Q2Q8V0_9GAMM</name>
<organism evidence="1 2">
    <name type="scientific">Litorivicinus lipolyticus</name>
    <dbReference type="NCBI Taxonomy" id="418701"/>
    <lineage>
        <taxon>Bacteria</taxon>
        <taxon>Pseudomonadati</taxon>
        <taxon>Pseudomonadota</taxon>
        <taxon>Gammaproteobacteria</taxon>
        <taxon>Oceanospirillales</taxon>
        <taxon>Litorivicinaceae</taxon>
        <taxon>Litorivicinus</taxon>
    </lineage>
</organism>
<dbReference type="InterPro" id="IPR004174">
    <property type="entry name" value="GpW"/>
</dbReference>
<protein>
    <recommendedName>
        <fullName evidence="3">GpW protein</fullName>
    </recommendedName>
</protein>
<dbReference type="AlphaFoldDB" id="A0A5Q2Q8V0"/>